<organism evidence="2 3">
    <name type="scientific">Albidovulum denitrificans</name>
    <dbReference type="NCBI Taxonomy" id="404881"/>
    <lineage>
        <taxon>Bacteria</taxon>
        <taxon>Pseudomonadati</taxon>
        <taxon>Pseudomonadota</taxon>
        <taxon>Alphaproteobacteria</taxon>
        <taxon>Rhodobacterales</taxon>
        <taxon>Paracoccaceae</taxon>
        <taxon>Albidovulum</taxon>
    </lineage>
</organism>
<keyword evidence="3" id="KW-1185">Reference proteome</keyword>
<keyword evidence="1" id="KW-1133">Transmembrane helix</keyword>
<protein>
    <submittedName>
        <fullName evidence="2">Uncharacterized protein</fullName>
    </submittedName>
</protein>
<feature type="transmembrane region" description="Helical" evidence="1">
    <location>
        <begin position="47"/>
        <end position="66"/>
    </location>
</feature>
<reference evidence="2 3" key="1">
    <citation type="submission" date="2018-02" db="EMBL/GenBank/DDBJ databases">
        <title>Genomic Encyclopedia of Archaeal and Bacterial Type Strains, Phase II (KMG-II): from individual species to whole genera.</title>
        <authorList>
            <person name="Goeker M."/>
        </authorList>
    </citation>
    <scope>NUCLEOTIDE SEQUENCE [LARGE SCALE GENOMIC DNA]</scope>
    <source>
        <strain evidence="2 3">DSM 18921</strain>
    </source>
</reference>
<evidence type="ECO:0000313" key="3">
    <source>
        <dbReference type="Proteomes" id="UP000238338"/>
    </source>
</evidence>
<name>A0A2S8S5X4_9RHOB</name>
<proteinExistence type="predicted"/>
<dbReference type="RefSeq" id="WP_105515061.1">
    <property type="nucleotide sequence ID" value="NZ_PVEP01000005.1"/>
</dbReference>
<keyword evidence="1" id="KW-0812">Transmembrane</keyword>
<dbReference type="AlphaFoldDB" id="A0A2S8S5X4"/>
<dbReference type="EMBL" id="PVEP01000005">
    <property type="protein sequence ID" value="PQV56196.1"/>
    <property type="molecule type" value="Genomic_DNA"/>
</dbReference>
<evidence type="ECO:0000256" key="1">
    <source>
        <dbReference type="SAM" id="Phobius"/>
    </source>
</evidence>
<dbReference type="Proteomes" id="UP000238338">
    <property type="component" value="Unassembled WGS sequence"/>
</dbReference>
<comment type="caution">
    <text evidence="2">The sequence shown here is derived from an EMBL/GenBank/DDBJ whole genome shotgun (WGS) entry which is preliminary data.</text>
</comment>
<feature type="transmembrane region" description="Helical" evidence="1">
    <location>
        <begin position="12"/>
        <end position="35"/>
    </location>
</feature>
<gene>
    <name evidence="2" type="ORF">LX70_02461</name>
</gene>
<sequence length="114" mass="12548">MGQINRETLIGVGAIAAFLFAFALGVVGSMLSLFYPGYFAQYLSLPVVPTLVFLVVVHWLPLALLITTFIKGERFRDGGVCFTFSHRFRPSMSVGMAWSYEGISVTPSCGFHTF</sequence>
<accession>A0A2S8S5X4</accession>
<evidence type="ECO:0000313" key="2">
    <source>
        <dbReference type="EMBL" id="PQV56196.1"/>
    </source>
</evidence>
<keyword evidence="1" id="KW-0472">Membrane</keyword>